<dbReference type="InterPro" id="IPR013083">
    <property type="entry name" value="Znf_RING/FYVE/PHD"/>
</dbReference>
<dbReference type="InterPro" id="IPR004181">
    <property type="entry name" value="Znf_MIZ"/>
</dbReference>
<feature type="compositionally biased region" description="Polar residues" evidence="5">
    <location>
        <begin position="168"/>
        <end position="180"/>
    </location>
</feature>
<evidence type="ECO:0000259" key="6">
    <source>
        <dbReference type="PROSITE" id="PS51044"/>
    </source>
</evidence>
<evidence type="ECO:0000256" key="1">
    <source>
        <dbReference type="ARBA" id="ARBA00022723"/>
    </source>
</evidence>
<evidence type="ECO:0000313" key="7">
    <source>
        <dbReference type="EMBL" id="KAH6597210.1"/>
    </source>
</evidence>
<feature type="domain" description="SP-RING-type" evidence="6">
    <location>
        <begin position="664"/>
        <end position="750"/>
    </location>
</feature>
<feature type="region of interest" description="Disordered" evidence="5">
    <location>
        <begin position="158"/>
        <end position="180"/>
    </location>
</feature>
<feature type="region of interest" description="Disordered" evidence="5">
    <location>
        <begin position="859"/>
        <end position="883"/>
    </location>
</feature>
<feature type="compositionally biased region" description="Polar residues" evidence="5">
    <location>
        <begin position="1192"/>
        <end position="1205"/>
    </location>
</feature>
<dbReference type="CDD" id="cd16650">
    <property type="entry name" value="SP-RING_PIAS-like"/>
    <property type="match status" value="1"/>
</dbReference>
<feature type="region of interest" description="Disordered" evidence="5">
    <location>
        <begin position="1035"/>
        <end position="1058"/>
    </location>
</feature>
<feature type="compositionally biased region" description="Low complexity" evidence="5">
    <location>
        <begin position="1383"/>
        <end position="1398"/>
    </location>
</feature>
<dbReference type="EMBL" id="JAFCIX010000152">
    <property type="protein sequence ID" value="KAH6597210.1"/>
    <property type="molecule type" value="Genomic_DNA"/>
</dbReference>
<keyword evidence="3" id="KW-0862">Zinc</keyword>
<feature type="compositionally biased region" description="Polar residues" evidence="5">
    <location>
        <begin position="815"/>
        <end position="831"/>
    </location>
</feature>
<keyword evidence="2 4" id="KW-0863">Zinc-finger</keyword>
<dbReference type="Gene3D" id="3.30.40.10">
    <property type="entry name" value="Zinc/RING finger domain, C3HC4 (zinc finger)"/>
    <property type="match status" value="1"/>
</dbReference>
<feature type="region of interest" description="Disordered" evidence="5">
    <location>
        <begin position="1185"/>
        <end position="1232"/>
    </location>
</feature>
<comment type="caution">
    <text evidence="7">The sequence shown here is derived from an EMBL/GenBank/DDBJ whole genome shotgun (WGS) entry which is preliminary data.</text>
</comment>
<dbReference type="Pfam" id="PF02891">
    <property type="entry name" value="zf-MIZ"/>
    <property type="match status" value="1"/>
</dbReference>
<feature type="compositionally biased region" description="Polar residues" evidence="5">
    <location>
        <begin position="958"/>
        <end position="967"/>
    </location>
</feature>
<evidence type="ECO:0000256" key="2">
    <source>
        <dbReference type="ARBA" id="ARBA00022771"/>
    </source>
</evidence>
<protein>
    <recommendedName>
        <fullName evidence="6">SP-RING-type domain-containing protein</fullName>
    </recommendedName>
</protein>
<dbReference type="Proteomes" id="UP001648503">
    <property type="component" value="Unassembled WGS sequence"/>
</dbReference>
<evidence type="ECO:0000313" key="8">
    <source>
        <dbReference type="Proteomes" id="UP001648503"/>
    </source>
</evidence>
<feature type="region of interest" description="Disordered" evidence="5">
    <location>
        <begin position="901"/>
        <end position="967"/>
    </location>
</feature>
<evidence type="ECO:0000256" key="5">
    <source>
        <dbReference type="SAM" id="MobiDB-lite"/>
    </source>
</evidence>
<feature type="region of interest" description="Disordered" evidence="5">
    <location>
        <begin position="204"/>
        <end position="226"/>
    </location>
</feature>
<feature type="compositionally biased region" description="Polar residues" evidence="5">
    <location>
        <begin position="1213"/>
        <end position="1223"/>
    </location>
</feature>
<feature type="region of interest" description="Disordered" evidence="5">
    <location>
        <begin position="809"/>
        <end position="831"/>
    </location>
</feature>
<evidence type="ECO:0000256" key="3">
    <source>
        <dbReference type="ARBA" id="ARBA00022833"/>
    </source>
</evidence>
<keyword evidence="8" id="KW-1185">Reference proteome</keyword>
<dbReference type="PANTHER" id="PTHR10782:SF4">
    <property type="entry name" value="TONALLI, ISOFORM E"/>
    <property type="match status" value="1"/>
</dbReference>
<feature type="compositionally biased region" description="Polar residues" evidence="5">
    <location>
        <begin position="901"/>
        <end position="946"/>
    </location>
</feature>
<gene>
    <name evidence="7" type="ORF">BASA50_004562</name>
</gene>
<proteinExistence type="predicted"/>
<sequence length="1438" mass="155638">MNQLQASNGLIAETFPRSGSSQTHPNTQSSIVSIQSQQNMVNGLPIMTTSYHTSSSPNPFPAQKTFNQSMHLQQPSQRVTSQSHMTNNPQLAQQQQYLLRQQPQQSNAQPLHPASAAMLNTRQDTTLIQAHIIQQQQRLIDQQQHQLELLQKQMQISGSYDPPHPPKNTFSDNSTANQSNAAVQQYPLQSRANVATTVPTTTAVVHRGNPPVPSASQASSLPPALPPLRPQKAIPIENIDRIYRNSCLRLKALCDLMQQPATFRPAVIEFSSWCDDDRAYVPQLAASVNETFYCLVCCAIKHPINIGVAMSVIEVALRHSLKMIPKARESLEAMGVLISYANKAYKTNTMARIDILMAQSIHKTFEEIHSDLADIATTATTLPNQPSSLSQAVVATEPRPPNLYARAVYAALSANTNINTLPLTTTSVPSTAPTLVPVRTTATSIQPIADQAQILQLPSATTPSLNNQGAGPNFAIPNQSPIISNPPNYSYPEKKFLRMITQLVAPFEALDDSLRVDIVVTLTQELVNRIRQNTTSLVSPTYINLEAYKTSDPSKRQEWPGKLQTLTLNSQILPLHRKTYQRRDGVICAIGKDFPCNIAPHLIVGENGAQLWMKLAKNSPQYSFEVNAVEMLNMEDALRCILNSTPFKVANSLALVSRLFFRDPDLELLETAVPLSLSCPLVMSRLKVPVRGTNCTHVRCFDLENWLASYSSVKTGQPTPMACPICSFRLTVDQVHVDPFIRHVLDSVSVELATVYIREDGSWGITPDATDFIYHPEMPLHTDISAIDGVHVKAFESIITHSSALDPSPLGSGLNLPTTEASPSISNQTSSGLPLEKMALELPSDTASVVSSSIGNDTNVLLEPPKIPAPIQTTSSHGSGSIIAPIASSTSDLSREGSILSIPSSQIPTSGIPNPLNLGSSSAPDISQYISHTPHSRLSVSDSRVSGTPILPSHKTFDTNQNPPQLYQQTANIPRTDTPAQASTDASLPPSTAAHFLPSTAIDLPPQIAASATSSVISQPTSIAARVVGDPHNVQSATSISSASNGLVTSSSEVRSDMPSVTSLESTLFYADYLRALSQTIRESSTSRPSSSPVVPSESVRSNAAAPIALPTSTSAIQPPKPATDRVSSLPPLLPYNNAEFKKSFPTTFTSFTQHTAHLNGNSRLEQSSGRLKGWRPIMPVPRTVYAGAAPPSQSAKDSKSQMSHAQLHKSTKPLSASSLQTKDSIRPSPHSIIASQEIHRRANAILSEIPSLPLPLGGKVAETQRQNIHKRISSETSSSTSQTPISKLLSKHHLQTNNSSKHTSVEVSSPRIPEIVRPSSHNQPLLSKGKIAPPAPYVLLTVYPKRRQQNIVSTKDSNEALVRSARARKRLRIVDSDSDIIDISTDSTDSTDSTNTTDRSDTTDDTDLIDITGGSDSSDSDQVDPDIVAQISNAFVE</sequence>
<evidence type="ECO:0000256" key="4">
    <source>
        <dbReference type="PROSITE-ProRule" id="PRU00452"/>
    </source>
</evidence>
<dbReference type="PANTHER" id="PTHR10782">
    <property type="entry name" value="ZINC FINGER MIZ DOMAIN-CONTAINING PROTEIN"/>
    <property type="match status" value="1"/>
</dbReference>
<feature type="region of interest" description="Disordered" evidence="5">
    <location>
        <begin position="1383"/>
        <end position="1426"/>
    </location>
</feature>
<organism evidence="7 8">
    <name type="scientific">Batrachochytrium salamandrivorans</name>
    <dbReference type="NCBI Taxonomy" id="1357716"/>
    <lineage>
        <taxon>Eukaryota</taxon>
        <taxon>Fungi</taxon>
        <taxon>Fungi incertae sedis</taxon>
        <taxon>Chytridiomycota</taxon>
        <taxon>Chytridiomycota incertae sedis</taxon>
        <taxon>Chytridiomycetes</taxon>
        <taxon>Rhizophydiales</taxon>
        <taxon>Rhizophydiales incertae sedis</taxon>
        <taxon>Batrachochytrium</taxon>
    </lineage>
</organism>
<feature type="compositionally biased region" description="Low complexity" evidence="5">
    <location>
        <begin position="1082"/>
        <end position="1102"/>
    </location>
</feature>
<keyword evidence="1" id="KW-0479">Metal-binding</keyword>
<reference evidence="7 8" key="1">
    <citation type="submission" date="2021-02" db="EMBL/GenBank/DDBJ databases">
        <title>Variation within the Batrachochytrium salamandrivorans European outbreak.</title>
        <authorList>
            <person name="Kelly M."/>
            <person name="Pasmans F."/>
            <person name="Shea T.P."/>
            <person name="Munoz J.F."/>
            <person name="Carranza S."/>
            <person name="Cuomo C.A."/>
            <person name="Martel A."/>
        </authorList>
    </citation>
    <scope>NUCLEOTIDE SEQUENCE [LARGE SCALE GENOMIC DNA]</scope>
    <source>
        <strain evidence="7 8">AMFP18/2</strain>
    </source>
</reference>
<dbReference type="PROSITE" id="PS51044">
    <property type="entry name" value="ZF_SP_RING"/>
    <property type="match status" value="1"/>
</dbReference>
<feature type="region of interest" description="Disordered" evidence="5">
    <location>
        <begin position="1081"/>
        <end position="1131"/>
    </location>
</feature>
<accession>A0ABQ8FF23</accession>
<name>A0ABQ8FF23_9FUNG</name>